<evidence type="ECO:0000313" key="4">
    <source>
        <dbReference type="Proteomes" id="UP000249794"/>
    </source>
</evidence>
<dbReference type="PANTHER" id="PTHR43048">
    <property type="entry name" value="METHYLMALONYL-COA EPIMERASE"/>
    <property type="match status" value="1"/>
</dbReference>
<dbReference type="InterPro" id="IPR037523">
    <property type="entry name" value="VOC_core"/>
</dbReference>
<dbReference type="SUPFAM" id="SSF54593">
    <property type="entry name" value="Glyoxalase/Bleomycin resistance protein/Dihydroxybiphenyl dioxygenase"/>
    <property type="match status" value="1"/>
</dbReference>
<proteinExistence type="predicted"/>
<dbReference type="PANTHER" id="PTHR43048:SF4">
    <property type="entry name" value="RING-CLEAVING DIOXYGENASE-RELATED"/>
    <property type="match status" value="1"/>
</dbReference>
<dbReference type="GO" id="GO:0046491">
    <property type="term" value="P:L-methylmalonyl-CoA metabolic process"/>
    <property type="evidence" value="ECO:0007669"/>
    <property type="project" value="TreeGrafter"/>
</dbReference>
<dbReference type="GO" id="GO:0046872">
    <property type="term" value="F:metal ion binding"/>
    <property type="evidence" value="ECO:0007669"/>
    <property type="project" value="UniProtKB-KW"/>
</dbReference>
<organism evidence="3 4">
    <name type="scientific">Phormidesmis priestleyi</name>
    <dbReference type="NCBI Taxonomy" id="268141"/>
    <lineage>
        <taxon>Bacteria</taxon>
        <taxon>Bacillati</taxon>
        <taxon>Cyanobacteriota</taxon>
        <taxon>Cyanophyceae</taxon>
        <taxon>Leptolyngbyales</taxon>
        <taxon>Leptolyngbyaceae</taxon>
        <taxon>Phormidesmis</taxon>
    </lineage>
</organism>
<dbReference type="Proteomes" id="UP000249794">
    <property type="component" value="Unassembled WGS sequence"/>
</dbReference>
<dbReference type="Gene3D" id="3.10.180.10">
    <property type="entry name" value="2,3-Dihydroxybiphenyl 1,2-Dioxygenase, domain 1"/>
    <property type="match status" value="1"/>
</dbReference>
<dbReference type="PROSITE" id="PS51819">
    <property type="entry name" value="VOC"/>
    <property type="match status" value="1"/>
</dbReference>
<evidence type="ECO:0000259" key="2">
    <source>
        <dbReference type="PROSITE" id="PS51819"/>
    </source>
</evidence>
<reference evidence="4" key="1">
    <citation type="submission" date="2018-04" db="EMBL/GenBank/DDBJ databases">
        <authorList>
            <person name="Cornet L."/>
        </authorList>
    </citation>
    <scope>NUCLEOTIDE SEQUENCE [LARGE SCALE GENOMIC DNA]</scope>
</reference>
<name>A0A2W4YY46_9CYAN</name>
<dbReference type="InterPro" id="IPR051785">
    <property type="entry name" value="MMCE/EMCE_epimerase"/>
</dbReference>
<evidence type="ECO:0000256" key="1">
    <source>
        <dbReference type="ARBA" id="ARBA00022723"/>
    </source>
</evidence>
<dbReference type="GO" id="GO:0004493">
    <property type="term" value="F:methylmalonyl-CoA epimerase activity"/>
    <property type="evidence" value="ECO:0007669"/>
    <property type="project" value="TreeGrafter"/>
</dbReference>
<accession>A0A2W4YY46</accession>
<dbReference type="EMBL" id="QBMP01000264">
    <property type="protein sequence ID" value="PZO47698.1"/>
    <property type="molecule type" value="Genomic_DNA"/>
</dbReference>
<dbReference type="InterPro" id="IPR029068">
    <property type="entry name" value="Glyas_Bleomycin-R_OHBP_Dase"/>
</dbReference>
<sequence>MEVQSAHTRLYVSDIAACTEFYRDVLRFKPVTVQIEKGYAEFEVGQMRLSLFRQQEMAEILRTSEKPTTTDCQDKFGFVLAVRDIDAIYHELRHAQVVFAEPPTQNAEFSLKVAYFRDPEGNLIGLFESMM</sequence>
<feature type="domain" description="VOC" evidence="2">
    <location>
        <begin position="4"/>
        <end position="129"/>
    </location>
</feature>
<dbReference type="Pfam" id="PF00903">
    <property type="entry name" value="Glyoxalase"/>
    <property type="match status" value="1"/>
</dbReference>
<comment type="caution">
    <text evidence="3">The sequence shown here is derived from an EMBL/GenBank/DDBJ whole genome shotgun (WGS) entry which is preliminary data.</text>
</comment>
<keyword evidence="1" id="KW-0479">Metal-binding</keyword>
<reference evidence="3 4" key="2">
    <citation type="submission" date="2018-06" db="EMBL/GenBank/DDBJ databases">
        <title>Metagenomic assembly of (sub)arctic Cyanobacteria and their associated microbiome from non-axenic cultures.</title>
        <authorList>
            <person name="Baurain D."/>
        </authorList>
    </citation>
    <scope>NUCLEOTIDE SEQUENCE [LARGE SCALE GENOMIC DNA]</scope>
    <source>
        <strain evidence="3">ULC027bin1</strain>
    </source>
</reference>
<evidence type="ECO:0000313" key="3">
    <source>
        <dbReference type="EMBL" id="PZO47698.1"/>
    </source>
</evidence>
<protein>
    <submittedName>
        <fullName evidence="3">Glyoxalase</fullName>
    </submittedName>
</protein>
<dbReference type="InterPro" id="IPR004360">
    <property type="entry name" value="Glyas_Fos-R_dOase_dom"/>
</dbReference>
<dbReference type="AlphaFoldDB" id="A0A2W4YY46"/>
<gene>
    <name evidence="3" type="ORF">DCF15_18735</name>
</gene>